<comment type="caution">
    <text evidence="2">The sequence shown here is derived from an EMBL/GenBank/DDBJ whole genome shotgun (WGS) entry which is preliminary data.</text>
</comment>
<evidence type="ECO:0000313" key="2">
    <source>
        <dbReference type="EMBL" id="KKB34909.1"/>
    </source>
</evidence>
<dbReference type="GO" id="GO:0045881">
    <property type="term" value="P:positive regulation of sporulation resulting in formation of a cellular spore"/>
    <property type="evidence" value="ECO:0007669"/>
    <property type="project" value="InterPro"/>
</dbReference>
<dbReference type="InterPro" id="IPR024164">
    <property type="entry name" value="KinB-signalling_activ"/>
</dbReference>
<proteinExistence type="predicted"/>
<dbReference type="STRING" id="1221996.QY95_03735"/>
<name>A0A0F5HNE4_BACTR</name>
<evidence type="ECO:0000256" key="1">
    <source>
        <dbReference type="SAM" id="Phobius"/>
    </source>
</evidence>
<keyword evidence="1" id="KW-0812">Transmembrane</keyword>
<feature type="transmembrane region" description="Helical" evidence="1">
    <location>
        <begin position="171"/>
        <end position="192"/>
    </location>
</feature>
<feature type="transmembrane region" description="Helical" evidence="1">
    <location>
        <begin position="142"/>
        <end position="162"/>
    </location>
</feature>
<feature type="transmembrane region" description="Helical" evidence="1">
    <location>
        <begin position="110"/>
        <end position="130"/>
    </location>
</feature>
<accession>A0A0F5HNE4</accession>
<dbReference type="Pfam" id="PF14089">
    <property type="entry name" value="KbaA"/>
    <property type="match status" value="1"/>
</dbReference>
<keyword evidence="3" id="KW-1185">Reference proteome</keyword>
<organism evidence="2 3">
    <name type="scientific">Bacillus thermotolerans</name>
    <name type="common">Quasibacillus thermotolerans</name>
    <dbReference type="NCBI Taxonomy" id="1221996"/>
    <lineage>
        <taxon>Bacteria</taxon>
        <taxon>Bacillati</taxon>
        <taxon>Bacillota</taxon>
        <taxon>Bacilli</taxon>
        <taxon>Bacillales</taxon>
        <taxon>Bacillaceae</taxon>
        <taxon>Bacillus</taxon>
    </lineage>
</organism>
<dbReference type="SMART" id="SM01251">
    <property type="entry name" value="KbaA"/>
    <property type="match status" value="1"/>
</dbReference>
<dbReference type="PIRSF" id="PIRSF029886">
    <property type="entry name" value="KBAA"/>
    <property type="match status" value="1"/>
</dbReference>
<feature type="transmembrane region" description="Helical" evidence="1">
    <location>
        <begin position="75"/>
        <end position="98"/>
    </location>
</feature>
<keyword evidence="1" id="KW-0472">Membrane</keyword>
<feature type="transmembrane region" description="Helical" evidence="1">
    <location>
        <begin position="198"/>
        <end position="217"/>
    </location>
</feature>
<reference evidence="2" key="1">
    <citation type="submission" date="2015-02" db="EMBL/GenBank/DDBJ databases">
        <title>Genome Assembly of Bacillaceae bacterium MTCC 8252.</title>
        <authorList>
            <person name="Verma A."/>
            <person name="Khatri I."/>
            <person name="Mual P."/>
            <person name="Subramanian S."/>
            <person name="Krishnamurthi S."/>
        </authorList>
    </citation>
    <scope>NUCLEOTIDE SEQUENCE [LARGE SCALE GENOMIC DNA]</scope>
    <source>
        <strain evidence="2">MTCC 8252</strain>
    </source>
</reference>
<dbReference type="EMBL" id="JWIR02000078">
    <property type="protein sequence ID" value="KKB34909.1"/>
    <property type="molecule type" value="Genomic_DNA"/>
</dbReference>
<dbReference type="Proteomes" id="UP000031563">
    <property type="component" value="Unassembled WGS sequence"/>
</dbReference>
<evidence type="ECO:0000313" key="3">
    <source>
        <dbReference type="Proteomes" id="UP000031563"/>
    </source>
</evidence>
<feature type="transmembrane region" description="Helical" evidence="1">
    <location>
        <begin position="36"/>
        <end position="55"/>
    </location>
</feature>
<gene>
    <name evidence="2" type="ORF">QY95_03735</name>
</gene>
<protein>
    <submittedName>
        <fullName evidence="2">KinB signaling pathway activation protein</fullName>
    </submittedName>
</protein>
<dbReference type="AlphaFoldDB" id="A0A0F5HNE4"/>
<sequence>MCSLLTWIFHPVVDTISRADYGVGGSKVSIRNWIKFFVHTLIIGGLAATIVGFFVRWDELLPLIQEGGWKNIISILAWHLFVGFTFSAVSQMGYFAYLTIHQFGLSMFRSFWNSVQFLLIAFVLFDLVYFRFQAFADPGDSLLPYIGLAGLVLLIGLVVAYFKAKQSTSSVFISALFFMVVVTTIEWIPVLQTNDTKWLYIMLFTLVPCNAFQLLALPKYSQGVIRNAKNGA</sequence>
<keyword evidence="1" id="KW-1133">Transmembrane helix</keyword>